<protein>
    <submittedName>
        <fullName evidence="1">(apollo) hypothetical protein</fullName>
    </submittedName>
</protein>
<dbReference type="OrthoDB" id="6375801at2759"/>
<evidence type="ECO:0000313" key="2">
    <source>
        <dbReference type="Proteomes" id="UP000691718"/>
    </source>
</evidence>
<proteinExistence type="predicted"/>
<organism evidence="1 2">
    <name type="scientific">Parnassius apollo</name>
    <name type="common">Apollo butterfly</name>
    <name type="synonym">Papilio apollo</name>
    <dbReference type="NCBI Taxonomy" id="110799"/>
    <lineage>
        <taxon>Eukaryota</taxon>
        <taxon>Metazoa</taxon>
        <taxon>Ecdysozoa</taxon>
        <taxon>Arthropoda</taxon>
        <taxon>Hexapoda</taxon>
        <taxon>Insecta</taxon>
        <taxon>Pterygota</taxon>
        <taxon>Neoptera</taxon>
        <taxon>Endopterygota</taxon>
        <taxon>Lepidoptera</taxon>
        <taxon>Glossata</taxon>
        <taxon>Ditrysia</taxon>
        <taxon>Papilionoidea</taxon>
        <taxon>Papilionidae</taxon>
        <taxon>Parnassiinae</taxon>
        <taxon>Parnassini</taxon>
        <taxon>Parnassius</taxon>
        <taxon>Parnassius</taxon>
    </lineage>
</organism>
<comment type="caution">
    <text evidence="1">The sequence shown here is derived from an EMBL/GenBank/DDBJ whole genome shotgun (WGS) entry which is preliminary data.</text>
</comment>
<accession>A0A8S3W5W4</accession>
<name>A0A8S3W5W4_PARAO</name>
<keyword evidence="2" id="KW-1185">Reference proteome</keyword>
<dbReference type="AlphaFoldDB" id="A0A8S3W5W4"/>
<dbReference type="Proteomes" id="UP000691718">
    <property type="component" value="Unassembled WGS sequence"/>
</dbReference>
<sequence>MKIPDNVLPLPGTMKVHQVFTEEKGVFKYRDLSCFCRRGFCSCMDLKEYRPLKPVDEKSSSDECEPDFMKEIGNLVHQKKPIL</sequence>
<evidence type="ECO:0000313" key="1">
    <source>
        <dbReference type="EMBL" id="CAG4942838.1"/>
    </source>
</evidence>
<gene>
    <name evidence="1" type="ORF">PAPOLLO_LOCUS2535</name>
</gene>
<dbReference type="EMBL" id="CAJQZP010000171">
    <property type="protein sequence ID" value="CAG4942838.1"/>
    <property type="molecule type" value="Genomic_DNA"/>
</dbReference>
<reference evidence="1" key="1">
    <citation type="submission" date="2021-04" db="EMBL/GenBank/DDBJ databases">
        <authorList>
            <person name="Tunstrom K."/>
        </authorList>
    </citation>
    <scope>NUCLEOTIDE SEQUENCE</scope>
</reference>